<evidence type="ECO:0000256" key="2">
    <source>
        <dbReference type="ARBA" id="ARBA00022801"/>
    </source>
</evidence>
<dbReference type="Gene3D" id="3.20.20.370">
    <property type="entry name" value="Glycoside hydrolase/deacetylase"/>
    <property type="match status" value="1"/>
</dbReference>
<accession>A0ABS1HKG9</accession>
<organism evidence="4 5">
    <name type="scientific">Carboxylicivirga marina</name>
    <dbReference type="NCBI Taxonomy" id="2800988"/>
    <lineage>
        <taxon>Bacteria</taxon>
        <taxon>Pseudomonadati</taxon>
        <taxon>Bacteroidota</taxon>
        <taxon>Bacteroidia</taxon>
        <taxon>Marinilabiliales</taxon>
        <taxon>Marinilabiliaceae</taxon>
        <taxon>Carboxylicivirga</taxon>
    </lineage>
</organism>
<evidence type="ECO:0000313" key="5">
    <source>
        <dbReference type="Proteomes" id="UP000605676"/>
    </source>
</evidence>
<feature type="domain" description="NodB homology" evidence="3">
    <location>
        <begin position="23"/>
        <end position="250"/>
    </location>
</feature>
<dbReference type="InterPro" id="IPR002509">
    <property type="entry name" value="NODB_dom"/>
</dbReference>
<comment type="caution">
    <text evidence="4">The sequence shown here is derived from an EMBL/GenBank/DDBJ whole genome shotgun (WGS) entry which is preliminary data.</text>
</comment>
<reference evidence="4 5" key="1">
    <citation type="submission" date="2021-01" db="EMBL/GenBank/DDBJ databases">
        <title>Carboxyliciviraga sp.nov., isolated from coastal sediments.</title>
        <authorList>
            <person name="Lu D."/>
            <person name="Zhang T."/>
        </authorList>
    </citation>
    <scope>NUCLEOTIDE SEQUENCE [LARGE SCALE GENOMIC DNA]</scope>
    <source>
        <strain evidence="4 5">N1Y132</strain>
    </source>
</reference>
<dbReference type="EMBL" id="JAENRR010000026">
    <property type="protein sequence ID" value="MBK3518047.1"/>
    <property type="molecule type" value="Genomic_DNA"/>
</dbReference>
<gene>
    <name evidence="4" type="ORF">JIV24_11940</name>
</gene>
<dbReference type="InterPro" id="IPR011330">
    <property type="entry name" value="Glyco_hydro/deAcase_b/a-brl"/>
</dbReference>
<keyword evidence="1" id="KW-0479">Metal-binding</keyword>
<evidence type="ECO:0000259" key="3">
    <source>
        <dbReference type="PROSITE" id="PS51677"/>
    </source>
</evidence>
<dbReference type="Pfam" id="PF01522">
    <property type="entry name" value="Polysacc_deac_1"/>
    <property type="match status" value="1"/>
</dbReference>
<dbReference type="SUPFAM" id="SSF88713">
    <property type="entry name" value="Glycoside hydrolase/deacetylase"/>
    <property type="match status" value="1"/>
</dbReference>
<name>A0ABS1HKG9_9BACT</name>
<dbReference type="PROSITE" id="PS51677">
    <property type="entry name" value="NODB"/>
    <property type="match status" value="1"/>
</dbReference>
<sequence>MVRFSFILALFLLFFGNLLQAQKYVAITVDDVPKVGKYQQDGCLKLLDTISSLGVPVAAFINEGLVVNHPSGKIGERVLERWISHEKVTVGMHTFAHSRYSEIGVDSFANDIIKGMALSKALCSQHSKALKYFRFPYNNLGKDSVQHLAAQLLLDSLQLISTPFTIESSDWMFNTIYEYYIDTDSIHKPSEIGEAYVQATMRNFHWMDSLMFAQYDRAIKHIYLCHDNSINVDYLPVIIKKLREQDYKFVSLDTAMQDKVYTQTSYFYKKWGISWVYRWMEDSKQRIALMRQEPDVLAYMKLYDRISSQKKY</sequence>
<keyword evidence="5" id="KW-1185">Reference proteome</keyword>
<protein>
    <submittedName>
        <fullName evidence="4">Polysaccharide deacetylase family protein</fullName>
    </submittedName>
</protein>
<evidence type="ECO:0000313" key="4">
    <source>
        <dbReference type="EMBL" id="MBK3518047.1"/>
    </source>
</evidence>
<dbReference type="Proteomes" id="UP000605676">
    <property type="component" value="Unassembled WGS sequence"/>
</dbReference>
<dbReference type="PANTHER" id="PTHR10587">
    <property type="entry name" value="GLYCOSYL TRANSFERASE-RELATED"/>
    <property type="match status" value="1"/>
</dbReference>
<evidence type="ECO:0000256" key="1">
    <source>
        <dbReference type="ARBA" id="ARBA00022723"/>
    </source>
</evidence>
<dbReference type="PANTHER" id="PTHR10587:SF133">
    <property type="entry name" value="CHITIN DEACETYLASE 1-RELATED"/>
    <property type="match status" value="1"/>
</dbReference>
<keyword evidence="2" id="KW-0378">Hydrolase</keyword>
<dbReference type="InterPro" id="IPR050248">
    <property type="entry name" value="Polysacc_deacetylase_ArnD"/>
</dbReference>
<proteinExistence type="predicted"/>
<dbReference type="RefSeq" id="WP_200465275.1">
    <property type="nucleotide sequence ID" value="NZ_JAENRR010000026.1"/>
</dbReference>